<organism evidence="2 3">
    <name type="scientific">Rotaria magnacalcarata</name>
    <dbReference type="NCBI Taxonomy" id="392030"/>
    <lineage>
        <taxon>Eukaryota</taxon>
        <taxon>Metazoa</taxon>
        <taxon>Spiralia</taxon>
        <taxon>Gnathifera</taxon>
        <taxon>Rotifera</taxon>
        <taxon>Eurotatoria</taxon>
        <taxon>Bdelloidea</taxon>
        <taxon>Philodinida</taxon>
        <taxon>Philodinidae</taxon>
        <taxon>Rotaria</taxon>
    </lineage>
</organism>
<protein>
    <submittedName>
        <fullName evidence="2">Uncharacterized protein</fullName>
    </submittedName>
</protein>
<proteinExistence type="predicted"/>
<sequence>SNDNSSSRGSPTGSFSSLNEITSLTIPGSDHIPRHTPAHQEQQQQQLLPDEEQEVIVNIVDIDRQKLIDKLLKQQKLLVRR</sequence>
<feature type="non-terminal residue" evidence="2">
    <location>
        <position position="1"/>
    </location>
</feature>
<feature type="compositionally biased region" description="Low complexity" evidence="1">
    <location>
        <begin position="1"/>
        <end position="17"/>
    </location>
</feature>
<evidence type="ECO:0000313" key="2">
    <source>
        <dbReference type="EMBL" id="CAF4778582.1"/>
    </source>
</evidence>
<evidence type="ECO:0000313" key="3">
    <source>
        <dbReference type="Proteomes" id="UP000663866"/>
    </source>
</evidence>
<evidence type="ECO:0000256" key="1">
    <source>
        <dbReference type="SAM" id="MobiDB-lite"/>
    </source>
</evidence>
<dbReference type="EMBL" id="CAJOBG010121091">
    <property type="protein sequence ID" value="CAF4778582.1"/>
    <property type="molecule type" value="Genomic_DNA"/>
</dbReference>
<comment type="caution">
    <text evidence="2">The sequence shown here is derived from an EMBL/GenBank/DDBJ whole genome shotgun (WGS) entry which is preliminary data.</text>
</comment>
<accession>A0A821N5G7</accession>
<dbReference type="Proteomes" id="UP000663866">
    <property type="component" value="Unassembled WGS sequence"/>
</dbReference>
<dbReference type="AlphaFoldDB" id="A0A821N5G7"/>
<name>A0A821N5G7_9BILA</name>
<reference evidence="2" key="1">
    <citation type="submission" date="2021-02" db="EMBL/GenBank/DDBJ databases">
        <authorList>
            <person name="Nowell W R."/>
        </authorList>
    </citation>
    <scope>NUCLEOTIDE SEQUENCE</scope>
</reference>
<keyword evidence="3" id="KW-1185">Reference proteome</keyword>
<feature type="non-terminal residue" evidence="2">
    <location>
        <position position="81"/>
    </location>
</feature>
<gene>
    <name evidence="2" type="ORF">OVN521_LOCUS51102</name>
</gene>
<feature type="region of interest" description="Disordered" evidence="1">
    <location>
        <begin position="1"/>
        <end position="49"/>
    </location>
</feature>